<reference evidence="2" key="1">
    <citation type="submission" date="2017-01" db="EMBL/GenBank/DDBJ databases">
        <title>Comparative genomics of anhydrobiosis in the tardigrade Hypsibius dujardini.</title>
        <authorList>
            <person name="Yoshida Y."/>
            <person name="Koutsovoulos G."/>
            <person name="Laetsch D."/>
            <person name="Stevens L."/>
            <person name="Kumar S."/>
            <person name="Horikawa D."/>
            <person name="Ishino K."/>
            <person name="Komine S."/>
            <person name="Tomita M."/>
            <person name="Blaxter M."/>
            <person name="Arakawa K."/>
        </authorList>
    </citation>
    <scope>NUCLEOTIDE SEQUENCE [LARGE SCALE GENOMIC DNA]</scope>
    <source>
        <strain evidence="2">Z151</strain>
    </source>
</reference>
<accession>A0A1W0WGM9</accession>
<keyword evidence="2" id="KW-1185">Reference proteome</keyword>
<dbReference type="Proteomes" id="UP000192578">
    <property type="component" value="Unassembled WGS sequence"/>
</dbReference>
<evidence type="ECO:0000313" key="2">
    <source>
        <dbReference type="Proteomes" id="UP000192578"/>
    </source>
</evidence>
<sequence>MNSAKNQATEDEHFWYPPAVINCLPSKLMDSRNGTVERCCDLAAGSSTISHSLPEPNESTVRLMSDTEHTSLIPATRAGMTLSQPLMSGSCGQQRDSPVDRPLKHAPLFELPSTMLGNERPSERQAVAISTNPEGTAVATHLAGASSAGADSIKLGYNQELTEITMSPPAAAAASIQPRRLQRLWIYSNINLRSIPAAVIKTVRPSGPATSRGLGPPHFVIFQWNGNPCGGCALRPLVAWARQAALIGAPHLDLTCLVRPECGFKTISNRMTSWRNYVEPSCADDESVAIPDCGIVRSDDVFALHGYSAPKLLPGIK</sequence>
<name>A0A1W0WGM9_HYPEX</name>
<evidence type="ECO:0000313" key="1">
    <source>
        <dbReference type="EMBL" id="OQV14360.1"/>
    </source>
</evidence>
<protein>
    <submittedName>
        <fullName evidence="1">Uncharacterized protein</fullName>
    </submittedName>
</protein>
<comment type="caution">
    <text evidence="1">The sequence shown here is derived from an EMBL/GenBank/DDBJ whole genome shotgun (WGS) entry which is preliminary data.</text>
</comment>
<gene>
    <name evidence="1" type="ORF">BV898_11478</name>
</gene>
<dbReference type="AlphaFoldDB" id="A0A1W0WGM9"/>
<organism evidence="1 2">
    <name type="scientific">Hypsibius exemplaris</name>
    <name type="common">Freshwater tardigrade</name>
    <dbReference type="NCBI Taxonomy" id="2072580"/>
    <lineage>
        <taxon>Eukaryota</taxon>
        <taxon>Metazoa</taxon>
        <taxon>Ecdysozoa</taxon>
        <taxon>Tardigrada</taxon>
        <taxon>Eutardigrada</taxon>
        <taxon>Parachela</taxon>
        <taxon>Hypsibioidea</taxon>
        <taxon>Hypsibiidae</taxon>
        <taxon>Hypsibius</taxon>
    </lineage>
</organism>
<dbReference type="EMBL" id="MTYJ01000106">
    <property type="protein sequence ID" value="OQV14360.1"/>
    <property type="molecule type" value="Genomic_DNA"/>
</dbReference>
<proteinExistence type="predicted"/>